<gene>
    <name evidence="6" type="ORF">J8273_0132</name>
</gene>
<dbReference type="Proteomes" id="UP000717585">
    <property type="component" value="Unassembled WGS sequence"/>
</dbReference>
<dbReference type="GO" id="GO:0016020">
    <property type="term" value="C:membrane"/>
    <property type="evidence" value="ECO:0007669"/>
    <property type="project" value="UniProtKB-SubCell"/>
</dbReference>
<keyword evidence="7" id="KW-1185">Reference proteome</keyword>
<name>A0A8J6B5W2_9EUKA</name>
<dbReference type="Pfam" id="PF01027">
    <property type="entry name" value="Bax1-I"/>
    <property type="match status" value="1"/>
</dbReference>
<organism evidence="6 7">
    <name type="scientific">Carpediemonas membranifera</name>
    <dbReference type="NCBI Taxonomy" id="201153"/>
    <lineage>
        <taxon>Eukaryota</taxon>
        <taxon>Metamonada</taxon>
        <taxon>Carpediemonas-like organisms</taxon>
        <taxon>Carpediemonas</taxon>
    </lineage>
</organism>
<dbReference type="OrthoDB" id="7933078at2759"/>
<feature type="transmembrane region" description="Helical" evidence="5">
    <location>
        <begin position="86"/>
        <end position="105"/>
    </location>
</feature>
<protein>
    <submittedName>
        <fullName evidence="6">Uncharacterized protein</fullName>
    </submittedName>
</protein>
<keyword evidence="3 5" id="KW-1133">Transmembrane helix</keyword>
<dbReference type="EMBL" id="JAHDYR010000012">
    <property type="protein sequence ID" value="KAG9394924.1"/>
    <property type="molecule type" value="Genomic_DNA"/>
</dbReference>
<comment type="caution">
    <text evidence="6">The sequence shown here is derived from an EMBL/GenBank/DDBJ whole genome shotgun (WGS) entry which is preliminary data.</text>
</comment>
<feature type="transmembrane region" description="Helical" evidence="5">
    <location>
        <begin position="142"/>
        <end position="163"/>
    </location>
</feature>
<evidence type="ECO:0000256" key="3">
    <source>
        <dbReference type="ARBA" id="ARBA00022989"/>
    </source>
</evidence>
<evidence type="ECO:0000313" key="7">
    <source>
        <dbReference type="Proteomes" id="UP000717585"/>
    </source>
</evidence>
<accession>A0A8J6B5W2</accession>
<feature type="transmembrane region" description="Helical" evidence="5">
    <location>
        <begin position="28"/>
        <end position="50"/>
    </location>
</feature>
<dbReference type="InterPro" id="IPR006214">
    <property type="entry name" value="Bax_inhibitor_1-related"/>
</dbReference>
<comment type="similarity">
    <text evidence="5">Belongs to the BI1 family.</text>
</comment>
<sequence>MSYRSYTDNSYRNYNAHPTDRYEFVGKVYGLLTSQIVLLTALTFILSTIFPSVCLSVLSHPFIFILTFLGLSLALYFYRKKHPANLALFTAATALMSLPMGAMAFHDPSLTAAGLGLALVPFVGLTAYTLKRRKQPSPAIGAAFGIGALSLCSLVYTISALVLHRRVDSLLYLGVSLLVECLYVVVDTDRVLRVVPDDDYVYGAFILFGDFVRLAVKIMEVIAKLQEKDKDKRRDRRNGSRNRFVG</sequence>
<evidence type="ECO:0000256" key="1">
    <source>
        <dbReference type="ARBA" id="ARBA00004141"/>
    </source>
</evidence>
<feature type="transmembrane region" description="Helical" evidence="5">
    <location>
        <begin position="169"/>
        <end position="186"/>
    </location>
</feature>
<feature type="transmembrane region" description="Helical" evidence="5">
    <location>
        <begin position="62"/>
        <end position="79"/>
    </location>
</feature>
<dbReference type="PANTHER" id="PTHR23291">
    <property type="entry name" value="BAX INHIBITOR-RELATED"/>
    <property type="match status" value="1"/>
</dbReference>
<comment type="subcellular location">
    <subcellularLocation>
        <location evidence="1">Membrane</location>
        <topology evidence="1">Multi-pass membrane protein</topology>
    </subcellularLocation>
</comment>
<proteinExistence type="inferred from homology"/>
<dbReference type="AlphaFoldDB" id="A0A8J6B5W2"/>
<reference evidence="6" key="1">
    <citation type="submission" date="2021-05" db="EMBL/GenBank/DDBJ databases">
        <title>A free-living protist that lacks canonical eukaryotic 1 DNA replication and segregation systems.</title>
        <authorList>
            <person name="Salas-Leiva D.E."/>
            <person name="Tromer E.C."/>
            <person name="Curtis B.A."/>
            <person name="Jerlstrom-Hultqvist J."/>
            <person name="Kolisko M."/>
            <person name="Yi Z."/>
            <person name="Salas-Leiva J.S."/>
            <person name="Gallot-Lavallee L."/>
            <person name="Kops G.J.P.L."/>
            <person name="Archibald J.M."/>
            <person name="Simpson A.G.B."/>
            <person name="Roger A.J."/>
        </authorList>
    </citation>
    <scope>NUCLEOTIDE SEQUENCE</scope>
    <source>
        <strain evidence="6">BICM</strain>
    </source>
</reference>
<keyword evidence="2 5" id="KW-0812">Transmembrane</keyword>
<evidence type="ECO:0000256" key="4">
    <source>
        <dbReference type="ARBA" id="ARBA00023136"/>
    </source>
</evidence>
<evidence type="ECO:0000313" key="6">
    <source>
        <dbReference type="EMBL" id="KAG9394924.1"/>
    </source>
</evidence>
<dbReference type="PANTHER" id="PTHR23291:SF50">
    <property type="entry name" value="PROTEIN LIFEGUARD 4"/>
    <property type="match status" value="1"/>
</dbReference>
<evidence type="ECO:0000256" key="5">
    <source>
        <dbReference type="RuleBase" id="RU004379"/>
    </source>
</evidence>
<keyword evidence="4 5" id="KW-0472">Membrane</keyword>
<evidence type="ECO:0000256" key="2">
    <source>
        <dbReference type="ARBA" id="ARBA00022692"/>
    </source>
</evidence>